<gene>
    <name evidence="8" type="ORF">A2682_02990</name>
</gene>
<comment type="similarity">
    <text evidence="2 6">Belongs to the ABC-3 integral membrane protein family.</text>
</comment>
<feature type="transmembrane region" description="Helical" evidence="7">
    <location>
        <begin position="12"/>
        <end position="31"/>
    </location>
</feature>
<accession>A0A1G2PJ59</accession>
<evidence type="ECO:0000256" key="5">
    <source>
        <dbReference type="ARBA" id="ARBA00023136"/>
    </source>
</evidence>
<dbReference type="GO" id="GO:0043190">
    <property type="term" value="C:ATP-binding cassette (ABC) transporter complex"/>
    <property type="evidence" value="ECO:0007669"/>
    <property type="project" value="InterPro"/>
</dbReference>
<comment type="subcellular location">
    <subcellularLocation>
        <location evidence="6">Cell membrane</location>
        <topology evidence="6">Multi-pass membrane protein</topology>
    </subcellularLocation>
    <subcellularLocation>
        <location evidence="1">Membrane</location>
        <topology evidence="1">Multi-pass membrane protein</topology>
    </subcellularLocation>
</comment>
<dbReference type="Proteomes" id="UP000178690">
    <property type="component" value="Unassembled WGS sequence"/>
</dbReference>
<feature type="transmembrane region" description="Helical" evidence="7">
    <location>
        <begin position="170"/>
        <end position="199"/>
    </location>
</feature>
<feature type="transmembrane region" description="Helical" evidence="7">
    <location>
        <begin position="237"/>
        <end position="255"/>
    </location>
</feature>
<dbReference type="Pfam" id="PF00950">
    <property type="entry name" value="ABC-3"/>
    <property type="match status" value="1"/>
</dbReference>
<dbReference type="GO" id="GO:0055085">
    <property type="term" value="P:transmembrane transport"/>
    <property type="evidence" value="ECO:0007669"/>
    <property type="project" value="InterPro"/>
</dbReference>
<evidence type="ECO:0000256" key="2">
    <source>
        <dbReference type="ARBA" id="ARBA00008034"/>
    </source>
</evidence>
<protein>
    <recommendedName>
        <fullName evidence="10">ABC transporter</fullName>
    </recommendedName>
</protein>
<name>A0A1G2PJ59_TERXR</name>
<evidence type="ECO:0000256" key="4">
    <source>
        <dbReference type="ARBA" id="ARBA00022989"/>
    </source>
</evidence>
<organism evidence="8 9">
    <name type="scientific">Terrybacteria sp. (strain RIFCSPHIGHO2_01_FULL_58_15)</name>
    <dbReference type="NCBI Taxonomy" id="1802363"/>
    <lineage>
        <taxon>Bacteria</taxon>
        <taxon>Candidatus Terryibacteriota</taxon>
    </lineage>
</organism>
<feature type="transmembrane region" description="Helical" evidence="7">
    <location>
        <begin position="117"/>
        <end position="137"/>
    </location>
</feature>
<evidence type="ECO:0000256" key="3">
    <source>
        <dbReference type="ARBA" id="ARBA00022692"/>
    </source>
</evidence>
<dbReference type="Gene3D" id="1.10.3470.10">
    <property type="entry name" value="ABC transporter involved in vitamin B12 uptake, BtuC"/>
    <property type="match status" value="1"/>
</dbReference>
<dbReference type="EMBL" id="MHST01000021">
    <property type="protein sequence ID" value="OHA48375.1"/>
    <property type="molecule type" value="Genomic_DNA"/>
</dbReference>
<feature type="transmembrane region" description="Helical" evidence="7">
    <location>
        <begin position="52"/>
        <end position="77"/>
    </location>
</feature>
<dbReference type="STRING" id="1802363.A2682_02990"/>
<keyword evidence="6" id="KW-0813">Transport</keyword>
<evidence type="ECO:0000313" key="9">
    <source>
        <dbReference type="Proteomes" id="UP000178690"/>
    </source>
</evidence>
<sequence length="259" mass="26583">METASLISVPTLLLAAAVGAAAGYVGAFMILRRLALVGDALTHVALPGLGAALTFGFNPFLGAFTALTAAVVGVWFIETRTRLYLEALVGVFFTIALAVGILITPEHELFEALFGDIADITPLAALAGIAVAGAAMVTMSRLQPALLTTTIAPDLAKTYRVPVRRTELSFLLVMATTVAIGITAVGTLLMGALVIIPAITAKRLAKSFRSYATMSIVAGISSAVIGVLIAARSGIPPGVAVVLVGATLFLASLLVKPQR</sequence>
<keyword evidence="5 7" id="KW-0472">Membrane</keyword>
<feature type="transmembrane region" description="Helical" evidence="7">
    <location>
        <begin position="211"/>
        <end position="231"/>
    </location>
</feature>
<dbReference type="PANTHER" id="PTHR30477:SF13">
    <property type="entry name" value="IRON TRANSPORT SYSTEM MEMBRANE PROTEIN HI_0360-RELATED"/>
    <property type="match status" value="1"/>
</dbReference>
<comment type="caution">
    <text evidence="8">The sequence shown here is derived from an EMBL/GenBank/DDBJ whole genome shotgun (WGS) entry which is preliminary data.</text>
</comment>
<feature type="transmembrane region" description="Helical" evidence="7">
    <location>
        <begin position="83"/>
        <end position="105"/>
    </location>
</feature>
<dbReference type="InterPro" id="IPR037294">
    <property type="entry name" value="ABC_BtuC-like"/>
</dbReference>
<evidence type="ECO:0000256" key="7">
    <source>
        <dbReference type="SAM" id="Phobius"/>
    </source>
</evidence>
<dbReference type="GO" id="GO:0010043">
    <property type="term" value="P:response to zinc ion"/>
    <property type="evidence" value="ECO:0007669"/>
    <property type="project" value="TreeGrafter"/>
</dbReference>
<keyword evidence="3 6" id="KW-0812">Transmembrane</keyword>
<dbReference type="PANTHER" id="PTHR30477">
    <property type="entry name" value="ABC-TRANSPORTER METAL-BINDING PROTEIN"/>
    <property type="match status" value="1"/>
</dbReference>
<evidence type="ECO:0000313" key="8">
    <source>
        <dbReference type="EMBL" id="OHA48375.1"/>
    </source>
</evidence>
<evidence type="ECO:0000256" key="1">
    <source>
        <dbReference type="ARBA" id="ARBA00004141"/>
    </source>
</evidence>
<evidence type="ECO:0000256" key="6">
    <source>
        <dbReference type="RuleBase" id="RU003943"/>
    </source>
</evidence>
<dbReference type="InterPro" id="IPR001626">
    <property type="entry name" value="ABC_TroCD"/>
</dbReference>
<reference evidence="8 9" key="1">
    <citation type="journal article" date="2016" name="Nat. Commun.">
        <title>Thousands of microbial genomes shed light on interconnected biogeochemical processes in an aquifer system.</title>
        <authorList>
            <person name="Anantharaman K."/>
            <person name="Brown C.T."/>
            <person name="Hug L.A."/>
            <person name="Sharon I."/>
            <person name="Castelle C.J."/>
            <person name="Probst A.J."/>
            <person name="Thomas B.C."/>
            <person name="Singh A."/>
            <person name="Wilkins M.J."/>
            <person name="Karaoz U."/>
            <person name="Brodie E.L."/>
            <person name="Williams K.H."/>
            <person name="Hubbard S.S."/>
            <person name="Banfield J.F."/>
        </authorList>
    </citation>
    <scope>NUCLEOTIDE SEQUENCE [LARGE SCALE GENOMIC DNA]</scope>
    <source>
        <strain evidence="9">RIFCSPHIGHO2_01_FULL_58_15</strain>
    </source>
</reference>
<dbReference type="AlphaFoldDB" id="A0A1G2PJ59"/>
<keyword evidence="4 7" id="KW-1133">Transmembrane helix</keyword>
<dbReference type="SUPFAM" id="SSF81345">
    <property type="entry name" value="ABC transporter involved in vitamin B12 uptake, BtuC"/>
    <property type="match status" value="1"/>
</dbReference>
<proteinExistence type="inferred from homology"/>
<evidence type="ECO:0008006" key="10">
    <source>
        <dbReference type="Google" id="ProtNLM"/>
    </source>
</evidence>